<feature type="transmembrane region" description="Helical" evidence="1">
    <location>
        <begin position="219"/>
        <end position="243"/>
    </location>
</feature>
<reference evidence="3" key="1">
    <citation type="submission" date="2022-11" db="UniProtKB">
        <authorList>
            <consortium name="WormBaseParasite"/>
        </authorList>
    </citation>
    <scope>IDENTIFICATION</scope>
</reference>
<evidence type="ECO:0000313" key="2">
    <source>
        <dbReference type="Proteomes" id="UP000887578"/>
    </source>
</evidence>
<dbReference type="Pfam" id="PF10318">
    <property type="entry name" value="7TM_GPCR_Srh"/>
    <property type="match status" value="1"/>
</dbReference>
<feature type="transmembrane region" description="Helical" evidence="1">
    <location>
        <begin position="70"/>
        <end position="91"/>
    </location>
</feature>
<keyword evidence="1" id="KW-0472">Membrane</keyword>
<dbReference type="Proteomes" id="UP000887578">
    <property type="component" value="Unplaced"/>
</dbReference>
<accession>A0A914PKS9</accession>
<keyword evidence="1" id="KW-1133">Transmembrane helix</keyword>
<feature type="transmembrane region" description="Helical" evidence="1">
    <location>
        <begin position="255"/>
        <end position="279"/>
    </location>
</feature>
<feature type="transmembrane region" description="Helical" evidence="1">
    <location>
        <begin position="36"/>
        <end position="58"/>
    </location>
</feature>
<dbReference type="PANTHER" id="PTHR46891">
    <property type="entry name" value="SERPENTINE RECEPTOR, CLASS H-RELATED"/>
    <property type="match status" value="1"/>
</dbReference>
<evidence type="ECO:0000256" key="1">
    <source>
        <dbReference type="SAM" id="Phobius"/>
    </source>
</evidence>
<dbReference type="AlphaFoldDB" id="A0A914PKS9"/>
<sequence>MYPLCIYLLFFTPVKFNAAYKYMLFGCATTTYLNSILYCFWAPILTPEFFGVVFTGVFGKWVSKETNLDFFQAAIIILTNSHLCTVLLLVFQFSTLRPNSFLAKFGRTSQRLIITYLSYLALIIAISLILIPTALTSANEFNQYIHQNNDAFAKEIISRNFTVLSFTASINPTSYAFGTFMLLSSLFLFFLGLHYTIIVSKVIKHTRGIVSIWTHKREIMMFQAFVFKTAMLFLFYALPMLVYTVSLWLKLQYPLIGMLCNIIMVSHGSISYIGTIWLLRPYRKIVIGFMLRIKPKIIRRSSSVVPFTGKAINRSAIYATDC</sequence>
<dbReference type="WBParaSite" id="PDA_v2.g18543.t1">
    <property type="protein sequence ID" value="PDA_v2.g18543.t1"/>
    <property type="gene ID" value="PDA_v2.g18543"/>
</dbReference>
<feature type="transmembrane region" description="Helical" evidence="1">
    <location>
        <begin position="6"/>
        <end position="24"/>
    </location>
</feature>
<feature type="transmembrane region" description="Helical" evidence="1">
    <location>
        <begin position="175"/>
        <end position="198"/>
    </location>
</feature>
<keyword evidence="1" id="KW-0812">Transmembrane</keyword>
<name>A0A914PKS9_9BILA</name>
<organism evidence="2 3">
    <name type="scientific">Panagrolaimus davidi</name>
    <dbReference type="NCBI Taxonomy" id="227884"/>
    <lineage>
        <taxon>Eukaryota</taxon>
        <taxon>Metazoa</taxon>
        <taxon>Ecdysozoa</taxon>
        <taxon>Nematoda</taxon>
        <taxon>Chromadorea</taxon>
        <taxon>Rhabditida</taxon>
        <taxon>Tylenchina</taxon>
        <taxon>Panagrolaimomorpha</taxon>
        <taxon>Panagrolaimoidea</taxon>
        <taxon>Panagrolaimidae</taxon>
        <taxon>Panagrolaimus</taxon>
    </lineage>
</organism>
<dbReference type="InterPro" id="IPR019422">
    <property type="entry name" value="7TM_GPCR_serpentine_rcpt_Srh"/>
</dbReference>
<protein>
    <submittedName>
        <fullName evidence="3">Serpentine Receptor, class H</fullName>
    </submittedName>
</protein>
<evidence type="ECO:0000313" key="3">
    <source>
        <dbReference type="WBParaSite" id="PDA_v2.g18543.t1"/>
    </source>
</evidence>
<proteinExistence type="predicted"/>
<feature type="transmembrane region" description="Helical" evidence="1">
    <location>
        <begin position="112"/>
        <end position="135"/>
    </location>
</feature>
<keyword evidence="2" id="KW-1185">Reference proteome</keyword>